<feature type="compositionally biased region" description="Basic and acidic residues" evidence="5">
    <location>
        <begin position="609"/>
        <end position="623"/>
    </location>
</feature>
<feature type="coiled-coil region" evidence="4">
    <location>
        <begin position="539"/>
        <end position="573"/>
    </location>
</feature>
<dbReference type="PANTHER" id="PTHR32114">
    <property type="entry name" value="ABC TRANSPORTER ABCH.3"/>
    <property type="match status" value="1"/>
</dbReference>
<gene>
    <name evidence="7" type="ORF">J8N05_38455</name>
</gene>
<feature type="domain" description="Rad50/SbcC-type AAA" evidence="6">
    <location>
        <begin position="5"/>
        <end position="185"/>
    </location>
</feature>
<evidence type="ECO:0000259" key="6">
    <source>
        <dbReference type="Pfam" id="PF13476"/>
    </source>
</evidence>
<dbReference type="Pfam" id="PF13476">
    <property type="entry name" value="AAA_23"/>
    <property type="match status" value="1"/>
</dbReference>
<dbReference type="SUPFAM" id="SSF52540">
    <property type="entry name" value="P-loop containing nucleoside triphosphate hydrolases"/>
    <property type="match status" value="1"/>
</dbReference>
<sequence>MRLHRLHITAFGPFGGAQEVDFDDLSTAGLFLLHGPTGAGKTSVLDAVCFALYGSVPGARQGGSLRSDHALPDVRTEVTLELTVSGRRLEITRQPPFARPKKRGTGTTTEKAQSWLREYHAPAGSWKDLSRSHQEIGEEITQLLGMSREQFCQVVLLPQGDFARFLRADAEARGRLLGRLFDTRRFAAVEQRLAERRRTAETQVRAGDADLLAGAHRMQQAVGDLAELPLPELAPGEPGLAEAVLEWAAINRSTAREWFTIAHRAQAATESAQAAAARVLDDVREVARLQRRFAEAGERAARLEERSGAHQEDRARMERGRKAEAVAPALGLREATETEHRRAAGAETRARAQLSETFSEAGAAGLAAAARKAAEELGGLESARRGEQRLTELATERTKLDRQERADEDVLHDAEQWLSEWEATRAGLQTRIETAQEAATRAEQLAVQREPAQARLGAARLRDQLAGDTDEAHARVLAAREQAADARTHWLDLKEQRLKGIAAELAANLVDGAACAVCGATEHPAPARKVDGHVDQRAEDAALAAYQSADERRAEAERRLGVVREALAAATAEAGDTPTGRLAEQAEELERRHTEARGAASGLHAAGEALRRAEHEHERRLAAHQEAAVRGASRSARRDALARETATLEEELAQARGSAGSVAERAAQLERQVSTLTEAADTARVAADTAQRLKDADARLADAAFRAGFDTPQAAAAALLDDTAHRELQRRLDAWQQEEATVRAVLAETETAAAADRPPADVRTAEQSAAVAVRRMREAASARDAAARRCSELDRLSHRATASVRRLGPLREEYDRVARLATLAAGTSADNERRMRLESYVLAARLEQVAAAASARLQRMSSGRYTLVHSDDRAGRGRSGLGLHVVDAWTGRERDTATLSGGETFFASLALALGLADVVTDEAGGVRLDTLFIDEGFGSLDDQTLDEVLDVLDSLRERDRSVGIVSHVADLRRRIHAQLEVVKGRSGSVVRQRGGDGG</sequence>
<keyword evidence="8" id="KW-1185">Reference proteome</keyword>
<evidence type="ECO:0000256" key="1">
    <source>
        <dbReference type="ARBA" id="ARBA00006930"/>
    </source>
</evidence>
<evidence type="ECO:0000313" key="8">
    <source>
        <dbReference type="Proteomes" id="UP000677413"/>
    </source>
</evidence>
<feature type="region of interest" description="Disordered" evidence="5">
    <location>
        <begin position="586"/>
        <end position="643"/>
    </location>
</feature>
<evidence type="ECO:0000256" key="5">
    <source>
        <dbReference type="SAM" id="MobiDB-lite"/>
    </source>
</evidence>
<dbReference type="RefSeq" id="WP_210891457.1">
    <property type="nucleotide sequence ID" value="NZ_JAGPYQ010000002.1"/>
</dbReference>
<accession>A0A941B7Z0</accession>
<dbReference type="InterPro" id="IPR038729">
    <property type="entry name" value="Rad50/SbcC_AAA"/>
</dbReference>
<dbReference type="GO" id="GO:0006302">
    <property type="term" value="P:double-strand break repair"/>
    <property type="evidence" value="ECO:0007669"/>
    <property type="project" value="InterPro"/>
</dbReference>
<protein>
    <recommendedName>
        <fullName evidence="3">Nuclease SbcCD subunit C</fullName>
    </recommendedName>
</protein>
<evidence type="ECO:0000256" key="2">
    <source>
        <dbReference type="ARBA" id="ARBA00011322"/>
    </source>
</evidence>
<reference evidence="7 8" key="1">
    <citation type="submission" date="2021-04" db="EMBL/GenBank/DDBJ databases">
        <authorList>
            <person name="Tang X."/>
            <person name="Zhou X."/>
            <person name="Chen X."/>
            <person name="Cernava T."/>
            <person name="Zhang C."/>
        </authorList>
    </citation>
    <scope>NUCLEOTIDE SEQUENCE [LARGE SCALE GENOMIC DNA]</scope>
    <source>
        <strain evidence="7 8">BH-SS-21</strain>
    </source>
</reference>
<evidence type="ECO:0000256" key="3">
    <source>
        <dbReference type="ARBA" id="ARBA00013368"/>
    </source>
</evidence>
<name>A0A941B7Z0_9ACTN</name>
<feature type="coiled-coil region" evidence="4">
    <location>
        <begin position="418"/>
        <end position="445"/>
    </location>
</feature>
<organism evidence="7 8">
    <name type="scientific">Streptomyces liliiviolaceus</name>
    <dbReference type="NCBI Taxonomy" id="2823109"/>
    <lineage>
        <taxon>Bacteria</taxon>
        <taxon>Bacillati</taxon>
        <taxon>Actinomycetota</taxon>
        <taxon>Actinomycetes</taxon>
        <taxon>Kitasatosporales</taxon>
        <taxon>Streptomycetaceae</taxon>
        <taxon>Streptomyces</taxon>
    </lineage>
</organism>
<comment type="similarity">
    <text evidence="1">Belongs to the SMC family. SbcC subfamily.</text>
</comment>
<comment type="subunit">
    <text evidence="2">Heterodimer of SbcC and SbcD.</text>
</comment>
<proteinExistence type="inferred from homology"/>
<dbReference type="InterPro" id="IPR027417">
    <property type="entry name" value="P-loop_NTPase"/>
</dbReference>
<evidence type="ECO:0000256" key="4">
    <source>
        <dbReference type="SAM" id="Coils"/>
    </source>
</evidence>
<dbReference type="AlphaFoldDB" id="A0A941B7Z0"/>
<evidence type="ECO:0000313" key="7">
    <source>
        <dbReference type="EMBL" id="MBQ0854050.1"/>
    </source>
</evidence>
<keyword evidence="4" id="KW-0175">Coiled coil</keyword>
<comment type="caution">
    <text evidence="7">The sequence shown here is derived from an EMBL/GenBank/DDBJ whole genome shotgun (WGS) entry which is preliminary data.</text>
</comment>
<dbReference type="EMBL" id="JAGPYQ010000002">
    <property type="protein sequence ID" value="MBQ0854050.1"/>
    <property type="molecule type" value="Genomic_DNA"/>
</dbReference>
<dbReference type="Pfam" id="PF13558">
    <property type="entry name" value="SbcC_Walker_B"/>
    <property type="match status" value="1"/>
</dbReference>
<feature type="compositionally biased region" description="Low complexity" evidence="5">
    <location>
        <begin position="624"/>
        <end position="634"/>
    </location>
</feature>
<dbReference type="Proteomes" id="UP000677413">
    <property type="component" value="Unassembled WGS sequence"/>
</dbReference>
<dbReference type="GO" id="GO:0016887">
    <property type="term" value="F:ATP hydrolysis activity"/>
    <property type="evidence" value="ECO:0007669"/>
    <property type="project" value="InterPro"/>
</dbReference>
<dbReference type="PANTHER" id="PTHR32114:SF2">
    <property type="entry name" value="ABC TRANSPORTER ABCH.3"/>
    <property type="match status" value="1"/>
</dbReference>
<feature type="region of interest" description="Disordered" evidence="5">
    <location>
        <begin position="302"/>
        <end position="322"/>
    </location>
</feature>
<dbReference type="Gene3D" id="3.40.50.300">
    <property type="entry name" value="P-loop containing nucleotide triphosphate hydrolases"/>
    <property type="match status" value="2"/>
</dbReference>